<feature type="transmembrane region" description="Helical" evidence="8">
    <location>
        <begin position="219"/>
        <end position="238"/>
    </location>
</feature>
<comment type="catalytic activity">
    <reaction evidence="8">
        <text>an all-trans-polyprenyl diphosphate + 1,4-dihydroxy-2-naphthoate + H(+) = a 2-demethylmenaquinol + CO2 + diphosphate</text>
        <dbReference type="Rhea" id="RHEA:26478"/>
        <dbReference type="Rhea" id="RHEA-COMP:9563"/>
        <dbReference type="Rhea" id="RHEA-COMP:9564"/>
        <dbReference type="ChEBI" id="CHEBI:11173"/>
        <dbReference type="ChEBI" id="CHEBI:15378"/>
        <dbReference type="ChEBI" id="CHEBI:16526"/>
        <dbReference type="ChEBI" id="CHEBI:33019"/>
        <dbReference type="ChEBI" id="CHEBI:55437"/>
        <dbReference type="ChEBI" id="CHEBI:58914"/>
        <dbReference type="EC" id="2.5.1.74"/>
    </reaction>
</comment>
<protein>
    <recommendedName>
        <fullName evidence="8 9">1,4-dihydroxy-2-naphthoate octaprenyltransferase</fullName>
        <shortName evidence="8">DHNA-octaprenyltransferase</shortName>
        <ecNumber evidence="8 9">2.5.1.74</ecNumber>
    </recommendedName>
</protein>
<dbReference type="UniPathway" id="UPA00079">
    <property type="reaction ID" value="UER00168"/>
</dbReference>
<dbReference type="OrthoDB" id="9767568at2"/>
<dbReference type="PANTHER" id="PTHR13929:SF0">
    <property type="entry name" value="UBIA PRENYLTRANSFERASE DOMAIN-CONTAINING PROTEIN 1"/>
    <property type="match status" value="1"/>
</dbReference>
<dbReference type="AlphaFoldDB" id="A0A1B8PZ68"/>
<reference evidence="10 11" key="1">
    <citation type="submission" date="2016-06" db="EMBL/GenBank/DDBJ databases">
        <title>Draft genome of Moraxella lacunata CCUG 57757A.</title>
        <authorList>
            <person name="Salva-Serra F."/>
            <person name="Engstrom-Jakobsson H."/>
            <person name="Thorell K."/>
            <person name="Gonzales-Siles L."/>
            <person name="Karlsson R."/>
            <person name="Boulund F."/>
            <person name="Engstrand L."/>
            <person name="Kristiansson E."/>
            <person name="Moore E."/>
        </authorList>
    </citation>
    <scope>NUCLEOTIDE SEQUENCE [LARGE SCALE GENOMIC DNA]</scope>
    <source>
        <strain evidence="10 11">CCUG 57757A</strain>
    </source>
</reference>
<dbReference type="PIRSF" id="PIRSF005355">
    <property type="entry name" value="UBIAD1"/>
    <property type="match status" value="1"/>
</dbReference>
<comment type="similarity">
    <text evidence="8">Belongs to the MenA family. Type 1 subfamily.</text>
</comment>
<dbReference type="EMBL" id="LZMS01000064">
    <property type="protein sequence ID" value="OBX61695.1"/>
    <property type="molecule type" value="Genomic_DNA"/>
</dbReference>
<dbReference type="CDD" id="cd13962">
    <property type="entry name" value="PT_UbiA_UBIAD1"/>
    <property type="match status" value="1"/>
</dbReference>
<comment type="subcellular location">
    <subcellularLocation>
        <location evidence="8">Cell membrane</location>
        <topology evidence="8">Multi-pass membrane protein</topology>
    </subcellularLocation>
    <subcellularLocation>
        <location evidence="1">Membrane</location>
        <topology evidence="1">Multi-pass membrane protein</topology>
    </subcellularLocation>
</comment>
<comment type="pathway">
    <text evidence="8">Quinol/quinone metabolism; menaquinone biosynthesis; menaquinol from 1,4-dihydroxy-2-naphthoate: step 1/2.</text>
</comment>
<evidence type="ECO:0000256" key="4">
    <source>
        <dbReference type="ARBA" id="ARBA00022679"/>
    </source>
</evidence>
<dbReference type="InterPro" id="IPR026046">
    <property type="entry name" value="UBIAD1"/>
</dbReference>
<feature type="transmembrane region" description="Helical" evidence="8">
    <location>
        <begin position="188"/>
        <end position="207"/>
    </location>
</feature>
<keyword evidence="2 8" id="KW-0474">Menaquinone biosynthesis</keyword>
<comment type="caution">
    <text evidence="10">The sequence shown here is derived from an EMBL/GenBank/DDBJ whole genome shotgun (WGS) entry which is preliminary data.</text>
</comment>
<dbReference type="GO" id="GO:0005886">
    <property type="term" value="C:plasma membrane"/>
    <property type="evidence" value="ECO:0007669"/>
    <property type="project" value="UniProtKB-SubCell"/>
</dbReference>
<dbReference type="InterPro" id="IPR004657">
    <property type="entry name" value="MenA"/>
</dbReference>
<dbReference type="GO" id="GO:0046428">
    <property type="term" value="F:1,4-dihydroxy-2-naphthoate polyprenyltransferase activity"/>
    <property type="evidence" value="ECO:0007669"/>
    <property type="project" value="UniProtKB-UniRule"/>
</dbReference>
<dbReference type="Gene3D" id="1.10.357.140">
    <property type="entry name" value="UbiA prenyltransferase"/>
    <property type="match status" value="1"/>
</dbReference>
<dbReference type="PANTHER" id="PTHR13929">
    <property type="entry name" value="1,4-DIHYDROXY-2-NAPHTHOATE OCTAPRENYLTRANSFERASE"/>
    <property type="match status" value="1"/>
</dbReference>
<dbReference type="NCBIfam" id="TIGR00751">
    <property type="entry name" value="menA"/>
    <property type="match status" value="1"/>
</dbReference>
<dbReference type="Pfam" id="PF01040">
    <property type="entry name" value="UbiA"/>
    <property type="match status" value="1"/>
</dbReference>
<keyword evidence="7 8" id="KW-0472">Membrane</keyword>
<evidence type="ECO:0000313" key="11">
    <source>
        <dbReference type="Proteomes" id="UP000092607"/>
    </source>
</evidence>
<feature type="transmembrane region" description="Helical" evidence="8">
    <location>
        <begin position="244"/>
        <end position="266"/>
    </location>
</feature>
<dbReference type="InterPro" id="IPR044878">
    <property type="entry name" value="UbiA_sf"/>
</dbReference>
<evidence type="ECO:0000256" key="7">
    <source>
        <dbReference type="ARBA" id="ARBA00023136"/>
    </source>
</evidence>
<feature type="transmembrane region" description="Helical" evidence="8">
    <location>
        <begin position="101"/>
        <end position="120"/>
    </location>
</feature>
<keyword evidence="5 8" id="KW-0812">Transmembrane</keyword>
<evidence type="ECO:0000256" key="2">
    <source>
        <dbReference type="ARBA" id="ARBA00022428"/>
    </source>
</evidence>
<keyword evidence="4 8" id="KW-0808">Transferase</keyword>
<organism evidence="10 11">
    <name type="scientific">Moraxella lacunata</name>
    <dbReference type="NCBI Taxonomy" id="477"/>
    <lineage>
        <taxon>Bacteria</taxon>
        <taxon>Pseudomonadati</taxon>
        <taxon>Pseudomonadota</taxon>
        <taxon>Gammaproteobacteria</taxon>
        <taxon>Moraxellales</taxon>
        <taxon>Moraxellaceae</taxon>
        <taxon>Moraxella</taxon>
    </lineage>
</organism>
<gene>
    <name evidence="8" type="primary">menA</name>
    <name evidence="10" type="ORF">A9309_07940</name>
</gene>
<proteinExistence type="inferred from homology"/>
<evidence type="ECO:0000256" key="5">
    <source>
        <dbReference type="ARBA" id="ARBA00022692"/>
    </source>
</evidence>
<name>A0A1B8PZ68_MORLA</name>
<keyword evidence="3 8" id="KW-1003">Cell membrane</keyword>
<evidence type="ECO:0000256" key="9">
    <source>
        <dbReference type="NCBIfam" id="TIGR00751"/>
    </source>
</evidence>
<dbReference type="EC" id="2.5.1.74" evidence="8 9"/>
<dbReference type="InterPro" id="IPR000537">
    <property type="entry name" value="UbiA_prenyltransferase"/>
</dbReference>
<evidence type="ECO:0000256" key="1">
    <source>
        <dbReference type="ARBA" id="ARBA00004141"/>
    </source>
</evidence>
<comment type="function">
    <text evidence="8">Conversion of 1,4-dihydroxy-2-naphthoate (DHNA) to demethylmenaquinone (DMK).</text>
</comment>
<evidence type="ECO:0000256" key="3">
    <source>
        <dbReference type="ARBA" id="ARBA00022475"/>
    </source>
</evidence>
<evidence type="ECO:0000256" key="6">
    <source>
        <dbReference type="ARBA" id="ARBA00022989"/>
    </source>
</evidence>
<dbReference type="GO" id="GO:0009234">
    <property type="term" value="P:menaquinone biosynthetic process"/>
    <property type="evidence" value="ECO:0007669"/>
    <property type="project" value="UniProtKB-UniRule"/>
</dbReference>
<dbReference type="HAMAP" id="MF_01937">
    <property type="entry name" value="MenA_1"/>
    <property type="match status" value="1"/>
</dbReference>
<feature type="transmembrane region" description="Helical" evidence="8">
    <location>
        <begin position="126"/>
        <end position="145"/>
    </location>
</feature>
<accession>A0A1B8PZ68</accession>
<dbReference type="Proteomes" id="UP000092607">
    <property type="component" value="Unassembled WGS sequence"/>
</dbReference>
<feature type="transmembrane region" description="Helical" evidence="8">
    <location>
        <begin position="157"/>
        <end position="176"/>
    </location>
</feature>
<evidence type="ECO:0000256" key="8">
    <source>
        <dbReference type="HAMAP-Rule" id="MF_01937"/>
    </source>
</evidence>
<dbReference type="GO" id="GO:0042371">
    <property type="term" value="P:vitamin K biosynthetic process"/>
    <property type="evidence" value="ECO:0007669"/>
    <property type="project" value="TreeGrafter"/>
</dbReference>
<keyword evidence="6 8" id="KW-1133">Transmembrane helix</keyword>
<sequence length="306" mass="32947">MSSANSPIAQFIHATRPRTYPIAIMSLGVGQGLAYRTLGGFGLDNWALCVLIIYTALSLQILSNLANDLGDGIRGTDKDRHHDSPARLVGSGAVSAGRFRAWLVLWLTQTMMAGAMLIWLSPLTVYQIVLFFGLGAVSILGALGYTMGKKPYGYHALGELAVLIFFGYVAVLGGYYLQTGRADIAQNLPIATGVGLLSACVLYINNLRDTDTDRTSGKTTLAIVLGCYRIVGYFVLLYGAMMCYGYHAVVFGDRAWALVLCLPLLIKHTHAVITHRHSPARLGKELGVTVRLVIVVNALMIGLVGV</sequence>
<dbReference type="RefSeq" id="WP_065255077.1">
    <property type="nucleotide sequence ID" value="NZ_JARDJM010000100.1"/>
</dbReference>
<feature type="transmembrane region" description="Helical" evidence="8">
    <location>
        <begin position="286"/>
        <end position="305"/>
    </location>
</feature>
<evidence type="ECO:0000313" key="10">
    <source>
        <dbReference type="EMBL" id="OBX61695.1"/>
    </source>
</evidence>